<dbReference type="InterPro" id="IPR000515">
    <property type="entry name" value="MetI-like"/>
</dbReference>
<reference evidence="10" key="1">
    <citation type="submission" date="2016-10" db="EMBL/GenBank/DDBJ databases">
        <authorList>
            <person name="Varghese N."/>
            <person name="Submissions S."/>
        </authorList>
    </citation>
    <scope>NUCLEOTIDE SEQUENCE [LARGE SCALE GENOMIC DNA]</scope>
    <source>
        <strain evidence="10">DSM 3384</strain>
    </source>
</reference>
<name>A0A1H2ECT9_9BACT</name>
<feature type="domain" description="ABC transmembrane type-1" evidence="8">
    <location>
        <begin position="87"/>
        <end position="271"/>
    </location>
</feature>
<dbReference type="PANTHER" id="PTHR30043">
    <property type="entry name" value="PHOSPHONATES TRANSPORT SYSTEM PERMEASE PROTEIN"/>
    <property type="match status" value="1"/>
</dbReference>
<dbReference type="GO" id="GO:0015416">
    <property type="term" value="F:ABC-type phosphonate transporter activity"/>
    <property type="evidence" value="ECO:0007669"/>
    <property type="project" value="InterPro"/>
</dbReference>
<evidence type="ECO:0000256" key="4">
    <source>
        <dbReference type="ARBA" id="ARBA00022692"/>
    </source>
</evidence>
<dbReference type="Pfam" id="PF00528">
    <property type="entry name" value="BPD_transp_1"/>
    <property type="match status" value="1"/>
</dbReference>
<evidence type="ECO:0000313" key="9">
    <source>
        <dbReference type="EMBL" id="SDT92834.1"/>
    </source>
</evidence>
<feature type="transmembrane region" description="Helical" evidence="7">
    <location>
        <begin position="223"/>
        <end position="241"/>
    </location>
</feature>
<dbReference type="Gene3D" id="1.10.3720.10">
    <property type="entry name" value="MetI-like"/>
    <property type="match status" value="1"/>
</dbReference>
<dbReference type="GO" id="GO:0005886">
    <property type="term" value="C:plasma membrane"/>
    <property type="evidence" value="ECO:0007669"/>
    <property type="project" value="UniProtKB-SubCell"/>
</dbReference>
<feature type="transmembrane region" description="Helical" evidence="7">
    <location>
        <begin position="27"/>
        <end position="48"/>
    </location>
</feature>
<dbReference type="PANTHER" id="PTHR30043:SF1">
    <property type="entry name" value="ABC TRANSPORT SYSTEM PERMEASE PROTEIN P69"/>
    <property type="match status" value="1"/>
</dbReference>
<proteinExistence type="inferred from homology"/>
<dbReference type="NCBIfam" id="TIGR01097">
    <property type="entry name" value="PhnE"/>
    <property type="match status" value="1"/>
</dbReference>
<evidence type="ECO:0000256" key="6">
    <source>
        <dbReference type="ARBA" id="ARBA00023136"/>
    </source>
</evidence>
<dbReference type="Proteomes" id="UP000199608">
    <property type="component" value="Unassembled WGS sequence"/>
</dbReference>
<keyword evidence="4 7" id="KW-0812">Transmembrane</keyword>
<evidence type="ECO:0000256" key="3">
    <source>
        <dbReference type="ARBA" id="ARBA00022475"/>
    </source>
</evidence>
<evidence type="ECO:0000256" key="1">
    <source>
        <dbReference type="ARBA" id="ARBA00004651"/>
    </source>
</evidence>
<comment type="subcellular location">
    <subcellularLocation>
        <location evidence="1 7">Cell membrane</location>
        <topology evidence="1 7">Multi-pass membrane protein</topology>
    </subcellularLocation>
</comment>
<dbReference type="InterPro" id="IPR035906">
    <property type="entry name" value="MetI-like_sf"/>
</dbReference>
<dbReference type="InterPro" id="IPR005769">
    <property type="entry name" value="PhnE/PtxC"/>
</dbReference>
<keyword evidence="10" id="KW-1185">Reference proteome</keyword>
<evidence type="ECO:0000259" key="8">
    <source>
        <dbReference type="PROSITE" id="PS50928"/>
    </source>
</evidence>
<feature type="transmembrane region" description="Helical" evidence="7">
    <location>
        <begin position="141"/>
        <end position="164"/>
    </location>
</feature>
<dbReference type="RefSeq" id="WP_092231181.1">
    <property type="nucleotide sequence ID" value="NZ_FNLL01000003.1"/>
</dbReference>
<evidence type="ECO:0000256" key="7">
    <source>
        <dbReference type="RuleBase" id="RU363032"/>
    </source>
</evidence>
<protein>
    <submittedName>
        <fullName evidence="9">Phosphonate transport system permease protein</fullName>
    </submittedName>
</protein>
<feature type="transmembrane region" description="Helical" evidence="7">
    <location>
        <begin position="93"/>
        <end position="116"/>
    </location>
</feature>
<dbReference type="CDD" id="cd06261">
    <property type="entry name" value="TM_PBP2"/>
    <property type="match status" value="1"/>
</dbReference>
<keyword evidence="5 7" id="KW-1133">Transmembrane helix</keyword>
<dbReference type="SUPFAM" id="SSF161098">
    <property type="entry name" value="MetI-like"/>
    <property type="match status" value="1"/>
</dbReference>
<organism evidence="9 10">
    <name type="scientific">Desulfobacula phenolica</name>
    <dbReference type="NCBI Taxonomy" id="90732"/>
    <lineage>
        <taxon>Bacteria</taxon>
        <taxon>Pseudomonadati</taxon>
        <taxon>Thermodesulfobacteriota</taxon>
        <taxon>Desulfobacteria</taxon>
        <taxon>Desulfobacterales</taxon>
        <taxon>Desulfobacteraceae</taxon>
        <taxon>Desulfobacula</taxon>
    </lineage>
</organism>
<accession>A0A1H2ECT9</accession>
<evidence type="ECO:0000313" key="10">
    <source>
        <dbReference type="Proteomes" id="UP000199608"/>
    </source>
</evidence>
<dbReference type="PROSITE" id="PS50928">
    <property type="entry name" value="ABC_TM1"/>
    <property type="match status" value="1"/>
</dbReference>
<keyword evidence="6 7" id="KW-0472">Membrane</keyword>
<feature type="transmembrane region" description="Helical" evidence="7">
    <location>
        <begin position="253"/>
        <end position="274"/>
    </location>
</feature>
<keyword evidence="2 7" id="KW-0813">Transport</keyword>
<dbReference type="AlphaFoldDB" id="A0A1H2ECT9"/>
<sequence>MNAIKDDDLPNGTNVTLTLSRLYYIQFFVRFGTFLFLLVFIGYSLFFMDVKLNRCTSMFGNIGNMIKTRFYPPDIHYILNERYLKSVFETIQMAYLGALSGILCSIPISWCASFNVTPNKRFAYPAGKFIITFCRSIHEMIWGLFFVITIGYGMFSGVLALTMWSIGFVGKLFSDEIESINMGQVEAIRATGGNSIQVFIYAVFPQVRVAWIGISIYSWDSAFRAATVLGYFGAGGMGLYLKQTVEELEYFKVSAILLTIIMLVLISEIVSAWVRHRIKGQL</sequence>
<evidence type="ECO:0000256" key="5">
    <source>
        <dbReference type="ARBA" id="ARBA00022989"/>
    </source>
</evidence>
<gene>
    <name evidence="9" type="ORF">SAMN04487931_10313</name>
</gene>
<evidence type="ECO:0000256" key="2">
    <source>
        <dbReference type="ARBA" id="ARBA00022448"/>
    </source>
</evidence>
<keyword evidence="3" id="KW-1003">Cell membrane</keyword>
<comment type="similarity">
    <text evidence="7">Belongs to the binding-protein-dependent transport system permease family.</text>
</comment>
<dbReference type="EMBL" id="FNLL01000003">
    <property type="protein sequence ID" value="SDT92834.1"/>
    <property type="molecule type" value="Genomic_DNA"/>
</dbReference>